<evidence type="ECO:0000259" key="1">
    <source>
        <dbReference type="Pfam" id="PF00135"/>
    </source>
</evidence>
<dbReference type="AlphaFoldDB" id="A0A9P1H7M2"/>
<dbReference type="Proteomes" id="UP000838763">
    <property type="component" value="Unassembled WGS sequence"/>
</dbReference>
<dbReference type="InterPro" id="IPR050309">
    <property type="entry name" value="Type-B_Carboxylest/Lipase"/>
</dbReference>
<feature type="domain" description="Carboxylesterase type B" evidence="1">
    <location>
        <begin position="75"/>
        <end position="306"/>
    </location>
</feature>
<evidence type="ECO:0000313" key="3">
    <source>
        <dbReference type="Proteomes" id="UP000838763"/>
    </source>
</evidence>
<dbReference type="Gene3D" id="3.40.50.1820">
    <property type="entry name" value="alpha/beta hydrolase"/>
    <property type="match status" value="1"/>
</dbReference>
<dbReference type="InterPro" id="IPR029058">
    <property type="entry name" value="AB_hydrolase_fold"/>
</dbReference>
<dbReference type="InterPro" id="IPR002018">
    <property type="entry name" value="CarbesteraseB"/>
</dbReference>
<organism evidence="2 3">
    <name type="scientific">Parascedosporium putredinis</name>
    <dbReference type="NCBI Taxonomy" id="1442378"/>
    <lineage>
        <taxon>Eukaryota</taxon>
        <taxon>Fungi</taxon>
        <taxon>Dikarya</taxon>
        <taxon>Ascomycota</taxon>
        <taxon>Pezizomycotina</taxon>
        <taxon>Sordariomycetes</taxon>
        <taxon>Hypocreomycetidae</taxon>
        <taxon>Microascales</taxon>
        <taxon>Microascaceae</taxon>
        <taxon>Parascedosporium</taxon>
    </lineage>
</organism>
<dbReference type="PANTHER" id="PTHR11559">
    <property type="entry name" value="CARBOXYLESTERASE"/>
    <property type="match status" value="1"/>
</dbReference>
<dbReference type="EMBL" id="CALLCH030000016">
    <property type="protein sequence ID" value="CAI4217517.1"/>
    <property type="molecule type" value="Genomic_DNA"/>
</dbReference>
<gene>
    <name evidence="2" type="ORF">PPNO1_LOCUS7124</name>
</gene>
<comment type="caution">
    <text evidence="2">The sequence shown here is derived from an EMBL/GenBank/DDBJ whole genome shotgun (WGS) entry which is preliminary data.</text>
</comment>
<reference evidence="2" key="1">
    <citation type="submission" date="2022-11" db="EMBL/GenBank/DDBJ databases">
        <authorList>
            <person name="Scott C."/>
            <person name="Bruce N."/>
        </authorList>
    </citation>
    <scope>NUCLEOTIDE SEQUENCE</scope>
</reference>
<name>A0A9P1H7M2_9PEZI</name>
<dbReference type="SUPFAM" id="SSF53474">
    <property type="entry name" value="alpha/beta-Hydrolases"/>
    <property type="match status" value="1"/>
</dbReference>
<accession>A0A9P1H7M2</accession>
<protein>
    <recommendedName>
        <fullName evidence="1">Carboxylesterase type B domain-containing protein</fullName>
    </recommendedName>
</protein>
<keyword evidence="3" id="KW-1185">Reference proteome</keyword>
<evidence type="ECO:0000313" key="2">
    <source>
        <dbReference type="EMBL" id="CAI4217517.1"/>
    </source>
</evidence>
<dbReference type="Pfam" id="PF00135">
    <property type="entry name" value="COesterase"/>
    <property type="match status" value="1"/>
</dbReference>
<sequence length="455" mass="49878">MGSGNQNSVGTAINQILGAFSTLTLAMKARTAYTWTFSSLRKRSRTQKRPPRSCLDLRRRIRPGQQGHLPAHPPLYDGTGLIRQSGNNMIFITFNYRLGAFGFLAGSSMEKGGLPNAGLWDQRAVFEWVRSYAHLLGGDPNKVTAMGESAGASSIMHHLVAEGGTKDPLFNRAILLSPAFQPMWDRAGGLEDTFKLFERLAGCQGKGLDCLRKADATRLMTANKELMLSQVPGTFAVGPAPDGSFIRQLPVLELASGHFWKVESLLTSHCANEAILFVDGSIATNADFDRFLSAVFANYTYKAQADRTSDFIRDSSMTCNIRYLNEAYGDAKVWNMQYSVAPGWHASDLAAVFYDRTFSSPAWDNVLRDLVVVPLGFLFSGVSTALQSYLASYAVKGDPNADRVVLNVPPRVVDVGNFLLREIDDDQVPRPACDFWREFYAAATAEGGYVPPGAK</sequence>
<dbReference type="OrthoDB" id="408631at2759"/>
<proteinExistence type="predicted"/>